<name>A0A345UNH3_9BACT</name>
<dbReference type="Proteomes" id="UP000254808">
    <property type="component" value="Chromosome"/>
</dbReference>
<sequence length="223" mass="24916">MFGYVISDSVGNRTVTYDDPFNASAFDLSEKIRIFPRRFTLEGGQQRTVRIQVIPGPDLEDGTYFARLTVTSEEAGRTIEEIEAERQEGELVTRINYRFVQGFSINYRKGNVTTGIVVEDFNYQINESDIQLFSSLRRTGNSPFLGTLRASLINGSGQTVVSGSGTVGVAFEILNRLAIPLDEPLEAGSYIVRFEFLTDRADLNPSDIIRAEPVIFEQEITIP</sequence>
<dbReference type="EMBL" id="CP027806">
    <property type="protein sequence ID" value="AXJ02025.1"/>
    <property type="molecule type" value="Genomic_DNA"/>
</dbReference>
<proteinExistence type="predicted"/>
<evidence type="ECO:0000313" key="1">
    <source>
        <dbReference type="EMBL" id="AXJ02025.1"/>
    </source>
</evidence>
<gene>
    <name evidence="1" type="ORF">CYPRO_2786</name>
</gene>
<accession>A0A345UNH3</accession>
<evidence type="ECO:0008006" key="3">
    <source>
        <dbReference type="Google" id="ProtNLM"/>
    </source>
</evidence>
<dbReference type="OrthoDB" id="6658153at2"/>
<dbReference type="AlphaFoldDB" id="A0A345UNH3"/>
<dbReference type="RefSeq" id="WP_124245627.1">
    <property type="nucleotide sequence ID" value="NZ_CP027806.1"/>
</dbReference>
<protein>
    <recommendedName>
        <fullName evidence="3">P pilus assembly protein, chaperone PapD</fullName>
    </recommendedName>
</protein>
<evidence type="ECO:0000313" key="2">
    <source>
        <dbReference type="Proteomes" id="UP000254808"/>
    </source>
</evidence>
<reference evidence="1 2" key="1">
    <citation type="submission" date="2018-03" db="EMBL/GenBank/DDBJ databases">
        <title>Phenotypic and genomic properties of Cyclonatronum proteinivorum gen. nov., sp. nov., a haloalkaliphilic bacteroidete from soda lakes possessing Na+-translocating rhodopsin.</title>
        <authorList>
            <person name="Toshchakov S.V."/>
            <person name="Korzhenkov A."/>
            <person name="Samarov N.I."/>
            <person name="Kublanov I.V."/>
            <person name="Muntyan M.S."/>
            <person name="Sorokin D.Y."/>
        </authorList>
    </citation>
    <scope>NUCLEOTIDE SEQUENCE [LARGE SCALE GENOMIC DNA]</scope>
    <source>
        <strain evidence="1 2">Omega</strain>
    </source>
</reference>
<organism evidence="1 2">
    <name type="scientific">Cyclonatronum proteinivorum</name>
    <dbReference type="NCBI Taxonomy" id="1457365"/>
    <lineage>
        <taxon>Bacteria</taxon>
        <taxon>Pseudomonadati</taxon>
        <taxon>Balneolota</taxon>
        <taxon>Balneolia</taxon>
        <taxon>Balneolales</taxon>
        <taxon>Cyclonatronaceae</taxon>
        <taxon>Cyclonatronum</taxon>
    </lineage>
</organism>
<dbReference type="KEGG" id="cprv:CYPRO_2786"/>
<keyword evidence="2" id="KW-1185">Reference proteome</keyword>